<comment type="subcellular location">
    <subcellularLocation>
        <location evidence="1">Membrane</location>
        <topology evidence="1">Multi-pass membrane protein</topology>
    </subcellularLocation>
</comment>
<evidence type="ECO:0000313" key="7">
    <source>
        <dbReference type="EMBL" id="MBS4186110.1"/>
    </source>
</evidence>
<keyword evidence="5 6" id="KW-0472">Membrane</keyword>
<evidence type="ECO:0000256" key="4">
    <source>
        <dbReference type="ARBA" id="ARBA00022989"/>
    </source>
</evidence>
<dbReference type="PANTHER" id="PTHR30618">
    <property type="entry name" value="NCS1 FAMILY PURINE/PYRIMIDINE TRANSPORTER"/>
    <property type="match status" value="1"/>
</dbReference>
<feature type="transmembrane region" description="Helical" evidence="6">
    <location>
        <begin position="311"/>
        <end position="334"/>
    </location>
</feature>
<dbReference type="RefSeq" id="WP_213145905.1">
    <property type="nucleotide sequence ID" value="NZ_JAGYPE020000003.1"/>
</dbReference>
<feature type="transmembrane region" description="Helical" evidence="6">
    <location>
        <begin position="188"/>
        <end position="206"/>
    </location>
</feature>
<dbReference type="Gene3D" id="1.10.4160.10">
    <property type="entry name" value="Hydantoin permease"/>
    <property type="match status" value="1"/>
</dbReference>
<proteinExistence type="inferred from homology"/>
<sequence length="499" mass="54716">MAIIEPKQVEEVNNSLSNDDLLPVPKEERTWKTQNFASMWMGVINNIPTYAAIGGLVVLGFSPLQVIGIVLLASLILYGALALNGHAGSKYGIPFPVLARTSFGVLGANVPALLRGIVAIVWLGIQAYSGSAAFNIAFTLLWPGWAKLGGDWSFIGINLPGLLSFLIFWGIHFLILKRGMESLKKFQAYAGPIVYIVLIGILWWAIDSSRGLKVIFSQPGKYETFGSALFPFIAAVAGIIGIWSTLILNIPDFTRFARSQKDQIKGQLYGLPVTFTIFTFVTVTATAASTIVFGKPIGDIIVLLQQFDRPIVIAIAAIILAVATITVNVIANLVSPAYDLANLFPKYITFKRGFYLTMLAALFTVPWKLIENAETIFTMLNLIGGALGPIAGVMIADYYIIRKRKLSVADIYTLNGEYRYYKGYNYRAFAATLVSGVIALIGAFVPSLKALYEISWFLGVTISFVSYIGLMRIHPPVVSKDLVDRREVEIMDELEEVAE</sequence>
<comment type="similarity">
    <text evidence="2">Belongs to the purine-cytosine permease (2.A.39) family.</text>
</comment>
<gene>
    <name evidence="7" type="ORF">KHB02_32465</name>
</gene>
<feature type="transmembrane region" description="Helical" evidence="6">
    <location>
        <begin position="428"/>
        <end position="448"/>
    </location>
</feature>
<feature type="transmembrane region" description="Helical" evidence="6">
    <location>
        <begin position="454"/>
        <end position="470"/>
    </location>
</feature>
<dbReference type="NCBIfam" id="TIGR00800">
    <property type="entry name" value="ncs1"/>
    <property type="match status" value="1"/>
</dbReference>
<feature type="transmembrane region" description="Helical" evidence="6">
    <location>
        <begin position="226"/>
        <end position="248"/>
    </location>
</feature>
<dbReference type="InterPro" id="IPR001248">
    <property type="entry name" value="Pur-cyt_permease"/>
</dbReference>
<dbReference type="PANTHER" id="PTHR30618:SF0">
    <property type="entry name" value="PURINE-URACIL PERMEASE NCS1"/>
    <property type="match status" value="1"/>
</dbReference>
<dbReference type="CDD" id="cd11485">
    <property type="entry name" value="SLC-NCS1sbd_YbbW-like"/>
    <property type="match status" value="1"/>
</dbReference>
<dbReference type="Pfam" id="PF02133">
    <property type="entry name" value="Transp_cyt_pur"/>
    <property type="match status" value="1"/>
</dbReference>
<dbReference type="EMBL" id="JAGYPE010000006">
    <property type="protein sequence ID" value="MBS4186110.1"/>
    <property type="molecule type" value="Genomic_DNA"/>
</dbReference>
<evidence type="ECO:0000256" key="1">
    <source>
        <dbReference type="ARBA" id="ARBA00004141"/>
    </source>
</evidence>
<protein>
    <submittedName>
        <fullName evidence="7">NCS1 family nucleobase:cation symporter-1</fullName>
    </submittedName>
</protein>
<evidence type="ECO:0000256" key="5">
    <source>
        <dbReference type="ARBA" id="ARBA00023136"/>
    </source>
</evidence>
<dbReference type="InterPro" id="IPR012681">
    <property type="entry name" value="NCS1"/>
</dbReference>
<evidence type="ECO:0000256" key="3">
    <source>
        <dbReference type="ARBA" id="ARBA00022692"/>
    </source>
</evidence>
<name>A0A942T630_9BACI</name>
<evidence type="ECO:0000256" key="2">
    <source>
        <dbReference type="ARBA" id="ARBA00008974"/>
    </source>
</evidence>
<feature type="transmembrane region" description="Helical" evidence="6">
    <location>
        <begin position="268"/>
        <end position="291"/>
    </location>
</feature>
<organism evidence="7">
    <name type="scientific">Neobacillus citreus</name>
    <dbReference type="NCBI Taxonomy" id="2833578"/>
    <lineage>
        <taxon>Bacteria</taxon>
        <taxon>Bacillati</taxon>
        <taxon>Bacillota</taxon>
        <taxon>Bacilli</taxon>
        <taxon>Bacillales</taxon>
        <taxon>Bacillaceae</taxon>
        <taxon>Neobacillus</taxon>
    </lineage>
</organism>
<feature type="transmembrane region" description="Helical" evidence="6">
    <location>
        <begin position="154"/>
        <end position="176"/>
    </location>
</feature>
<dbReference type="InterPro" id="IPR045225">
    <property type="entry name" value="Uracil/uridine/allantoin_perm"/>
</dbReference>
<reference evidence="7" key="1">
    <citation type="submission" date="2021-05" db="EMBL/GenBank/DDBJ databases">
        <title>Novel Bacillus species.</title>
        <authorList>
            <person name="Liu G."/>
        </authorList>
    </citation>
    <scope>NUCLEOTIDE SEQUENCE</scope>
    <source>
        <strain evidence="7">FJAT-50051</strain>
    </source>
</reference>
<dbReference type="GO" id="GO:0005886">
    <property type="term" value="C:plasma membrane"/>
    <property type="evidence" value="ECO:0007669"/>
    <property type="project" value="TreeGrafter"/>
</dbReference>
<accession>A0A942T630</accession>
<evidence type="ECO:0000256" key="6">
    <source>
        <dbReference type="SAM" id="Phobius"/>
    </source>
</evidence>
<keyword evidence="4 6" id="KW-1133">Transmembrane helix</keyword>
<dbReference type="GO" id="GO:0015205">
    <property type="term" value="F:nucleobase transmembrane transporter activity"/>
    <property type="evidence" value="ECO:0007669"/>
    <property type="project" value="TreeGrafter"/>
</dbReference>
<keyword evidence="3 6" id="KW-0812">Transmembrane</keyword>
<feature type="transmembrane region" description="Helical" evidence="6">
    <location>
        <begin position="376"/>
        <end position="401"/>
    </location>
</feature>
<feature type="transmembrane region" description="Helical" evidence="6">
    <location>
        <begin position="39"/>
        <end position="59"/>
    </location>
</feature>
<comment type="caution">
    <text evidence="7">The sequence shown here is derived from an EMBL/GenBank/DDBJ whole genome shotgun (WGS) entry which is preliminary data.</text>
</comment>
<feature type="transmembrane region" description="Helical" evidence="6">
    <location>
        <begin position="121"/>
        <end position="142"/>
    </location>
</feature>
<dbReference type="AlphaFoldDB" id="A0A942T630"/>
<feature type="transmembrane region" description="Helical" evidence="6">
    <location>
        <begin position="66"/>
        <end position="87"/>
    </location>
</feature>
<feature type="transmembrane region" description="Helical" evidence="6">
    <location>
        <begin position="354"/>
        <end position="370"/>
    </location>
</feature>